<comment type="similarity">
    <text evidence="1">Belongs to the peptidase S45 family.</text>
</comment>
<dbReference type="Pfam" id="PF01804">
    <property type="entry name" value="Penicil_amidase"/>
    <property type="match status" value="1"/>
</dbReference>
<dbReference type="GO" id="GO:0016811">
    <property type="term" value="F:hydrolase activity, acting on carbon-nitrogen (but not peptide) bonds, in linear amides"/>
    <property type="evidence" value="ECO:0007669"/>
    <property type="project" value="InterPro"/>
</dbReference>
<dbReference type="PANTHER" id="PTHR34218">
    <property type="entry name" value="PEPTIDASE S45 PENICILLIN AMIDASE"/>
    <property type="match status" value="1"/>
</dbReference>
<evidence type="ECO:0000256" key="2">
    <source>
        <dbReference type="ARBA" id="ARBA00022729"/>
    </source>
</evidence>
<dbReference type="Gene3D" id="1.10.439.10">
    <property type="entry name" value="Penicillin Amidohydrolase, domain 1"/>
    <property type="match status" value="1"/>
</dbReference>
<dbReference type="RefSeq" id="WP_170301715.1">
    <property type="nucleotide sequence ID" value="NZ_CP062803.1"/>
</dbReference>
<evidence type="ECO:0000256" key="5">
    <source>
        <dbReference type="SAM" id="SignalP"/>
    </source>
</evidence>
<evidence type="ECO:0000256" key="1">
    <source>
        <dbReference type="ARBA" id="ARBA00006586"/>
    </source>
</evidence>
<evidence type="ECO:0000313" key="6">
    <source>
        <dbReference type="EMBL" id="QOT75312.1"/>
    </source>
</evidence>
<organism evidence="6 7">
    <name type="scientific">Cupriavidus basilensis</name>
    <dbReference type="NCBI Taxonomy" id="68895"/>
    <lineage>
        <taxon>Bacteria</taxon>
        <taxon>Pseudomonadati</taxon>
        <taxon>Pseudomonadota</taxon>
        <taxon>Betaproteobacteria</taxon>
        <taxon>Burkholderiales</taxon>
        <taxon>Burkholderiaceae</taxon>
        <taxon>Cupriavidus</taxon>
    </lineage>
</organism>
<reference evidence="6 7" key="1">
    <citation type="submission" date="2020-10" db="EMBL/GenBank/DDBJ databases">
        <title>Complete genome sequence of Cupriavidus basilensis CCUG 49340T.</title>
        <authorList>
            <person name="Salva-Serra F."/>
            <person name="Donoso R.A."/>
            <person name="Cho K.H."/>
            <person name="Yoo J.A."/>
            <person name="Lee K."/>
            <person name="Yoon S.-H."/>
            <person name="Perez-Pantoja D."/>
            <person name="Moore E.R.B."/>
        </authorList>
    </citation>
    <scope>NUCLEOTIDE SEQUENCE [LARGE SCALE GENOMIC DNA]</scope>
    <source>
        <strain evidence="7">CCUG 49340</strain>
    </source>
</reference>
<evidence type="ECO:0000313" key="7">
    <source>
        <dbReference type="Proteomes" id="UP000397656"/>
    </source>
</evidence>
<dbReference type="PANTHER" id="PTHR34218:SF3">
    <property type="entry name" value="ACYL-HOMOSERINE LACTONE ACYLASE PVDQ"/>
    <property type="match status" value="1"/>
</dbReference>
<evidence type="ECO:0000256" key="4">
    <source>
        <dbReference type="ARBA" id="ARBA00023145"/>
    </source>
</evidence>
<dbReference type="InterPro" id="IPR043146">
    <property type="entry name" value="Penicillin_amidase_N_B-knob"/>
</dbReference>
<proteinExistence type="inferred from homology"/>
<dbReference type="GO" id="GO:0017000">
    <property type="term" value="P:antibiotic biosynthetic process"/>
    <property type="evidence" value="ECO:0007669"/>
    <property type="project" value="InterPro"/>
</dbReference>
<dbReference type="EMBL" id="CP062803">
    <property type="protein sequence ID" value="QOT75312.1"/>
    <property type="molecule type" value="Genomic_DNA"/>
</dbReference>
<gene>
    <name evidence="6" type="ORF">F7R26_013920</name>
</gene>
<keyword evidence="3" id="KW-0378">Hydrolase</keyword>
<accession>A0A7M2GTG7</accession>
<protein>
    <submittedName>
        <fullName evidence="6">Penicillin acylase family protein</fullName>
    </submittedName>
</protein>
<dbReference type="Proteomes" id="UP000397656">
    <property type="component" value="Chromosome 1"/>
</dbReference>
<keyword evidence="2 5" id="KW-0732">Signal</keyword>
<dbReference type="AlphaFoldDB" id="A0A7M2GTG7"/>
<dbReference type="Gene3D" id="3.60.20.10">
    <property type="entry name" value="Glutamine Phosphoribosylpyrophosphate, subunit 1, domain 1"/>
    <property type="match status" value="1"/>
</dbReference>
<keyword evidence="4" id="KW-0865">Zymogen</keyword>
<feature type="signal peptide" evidence="5">
    <location>
        <begin position="1"/>
        <end position="21"/>
    </location>
</feature>
<dbReference type="SUPFAM" id="SSF56235">
    <property type="entry name" value="N-terminal nucleophile aminohydrolases (Ntn hydrolases)"/>
    <property type="match status" value="1"/>
</dbReference>
<dbReference type="InterPro" id="IPR023343">
    <property type="entry name" value="Penicillin_amidase_dom1"/>
</dbReference>
<dbReference type="PROSITE" id="PS51257">
    <property type="entry name" value="PROKAR_LIPOPROTEIN"/>
    <property type="match status" value="1"/>
</dbReference>
<sequence length="800" mass="86732">MTGMRRAVAACVVIGRGMVLAGGLCAVLAACGGDEGGQVQGERYRAQIRRTSYGVPHVMANDEAGLGFGVGYAQAEDSVCVLADQFLTVAGERARYLGGSAMADPDRLFDNRGSDFFYAQLNQASALDDAWRAQPPEVRQLLKGYAAGYNRFLKDAGRTALPQACRNAPWVRDITERDLLRLMRFYTSLDGVVAFAPWLVAAEPPRGNAAPEPARRARAALAQAAVAGRASAYRTGSNGVALGRDATENGQGMLLGNPHFPWQGITRMVQLHLTLPGRMDVMGATLPGIPLVGIGFTREFAWTHTTTSSAHETLFELELDPADPTRYRVGSAYRPMRRQQVTIDVRRADGTIVQESHTFYLSDFGMVLALPDIVPGYGWTTAKAYALRDANTENHRMLAQWHAMNSARSLRQLRESVERVLGNPWNNTIAVDSGGTALFMAATPVPNVSEAQLAQCGRGTAAGRFVLRGTPLCHWGDYPDTPQRGIVDAAHLPAIERHDYVQNANDSAWLTQPAAPITGYSPLVSQSGYPQGGRTRIGIAQLEARLAGKDGLPGRHMSLAQLKAMTLSNRVYFAEQVMDDVLTLCRTTPVALTRDGVPVRLGAACERLAQWDRKAELSSNIGYLYFEKFFAAISTQPSVWGVPFDARDPARTPRGLKLGDAAIAGLLRRALADAVHAVDSTGMRPDITWGEVQGAQRGTRRVPIHGGADALGVYNMMETRDLPDGKREVVHGTSYLQVVSFSVAGPHAEAFLAYSQSSDPASPHAADQTERFSDKRWISLPFTDAEINADPGFSERQIAQ</sequence>
<dbReference type="Gene3D" id="2.30.120.10">
    <property type="match status" value="1"/>
</dbReference>
<evidence type="ECO:0000256" key="3">
    <source>
        <dbReference type="ARBA" id="ARBA00022801"/>
    </source>
</evidence>
<feature type="chain" id="PRO_5029657303" evidence="5">
    <location>
        <begin position="22"/>
        <end position="800"/>
    </location>
</feature>
<dbReference type="Gene3D" id="1.10.1400.10">
    <property type="match status" value="1"/>
</dbReference>
<name>A0A7M2GTG7_9BURK</name>
<dbReference type="InterPro" id="IPR002692">
    <property type="entry name" value="S45"/>
</dbReference>
<dbReference type="InterPro" id="IPR043147">
    <property type="entry name" value="Penicillin_amidase_A-knob"/>
</dbReference>
<dbReference type="InterPro" id="IPR029055">
    <property type="entry name" value="Ntn_hydrolases_N"/>
</dbReference>
<dbReference type="GeneID" id="98402006"/>